<proteinExistence type="predicted"/>
<feature type="region of interest" description="Disordered" evidence="1">
    <location>
        <begin position="1"/>
        <end position="37"/>
    </location>
</feature>
<feature type="compositionally biased region" description="Basic residues" evidence="1">
    <location>
        <begin position="1"/>
        <end position="13"/>
    </location>
</feature>
<accession>A0A0M4MGY3</accession>
<name>A0A0M4MGY3_BIFLI</name>
<feature type="compositionally biased region" description="Basic and acidic residues" evidence="1">
    <location>
        <begin position="28"/>
        <end position="37"/>
    </location>
</feature>
<dbReference type="Proteomes" id="UP000067206">
    <property type="component" value="Chromosome"/>
</dbReference>
<reference evidence="2 3" key="1">
    <citation type="submission" date="2014-12" db="EMBL/GenBank/DDBJ databases">
        <title>Complete genome sequence of Bifidobacterium longum subsp. infantis BT1.</title>
        <authorList>
            <person name="Kim J.F."/>
            <person name="Kwak M.-J."/>
        </authorList>
    </citation>
    <scope>NUCLEOTIDE SEQUENCE [LARGE SCALE GENOMIC DNA]</scope>
    <source>
        <strain evidence="2 3">BT1</strain>
    </source>
</reference>
<gene>
    <name evidence="2" type="ORF">RY67_1277</name>
</gene>
<dbReference type="PATRIC" id="fig|1682.24.peg.1242"/>
<evidence type="ECO:0000313" key="2">
    <source>
        <dbReference type="EMBL" id="ALE09304.1"/>
    </source>
</evidence>
<dbReference type="AlphaFoldDB" id="A0A0M4MGY3"/>
<sequence length="37" mass="4150">MLQHHRITTRRLAGKPTAGAVDGMRITPFDRARPHSP</sequence>
<organism evidence="2 3">
    <name type="scientific">Bifidobacterium longum subsp. infantis</name>
    <dbReference type="NCBI Taxonomy" id="1682"/>
    <lineage>
        <taxon>Bacteria</taxon>
        <taxon>Bacillati</taxon>
        <taxon>Actinomycetota</taxon>
        <taxon>Actinomycetes</taxon>
        <taxon>Bifidobacteriales</taxon>
        <taxon>Bifidobacteriaceae</taxon>
        <taxon>Bifidobacterium</taxon>
    </lineage>
</organism>
<evidence type="ECO:0000256" key="1">
    <source>
        <dbReference type="SAM" id="MobiDB-lite"/>
    </source>
</evidence>
<protein>
    <submittedName>
        <fullName evidence="2">Uncharacterized protein</fullName>
    </submittedName>
</protein>
<dbReference type="EMBL" id="CP010411">
    <property type="protein sequence ID" value="ALE09304.1"/>
    <property type="molecule type" value="Genomic_DNA"/>
</dbReference>
<evidence type="ECO:0000313" key="3">
    <source>
        <dbReference type="Proteomes" id="UP000067206"/>
    </source>
</evidence>